<dbReference type="InterPro" id="IPR029033">
    <property type="entry name" value="His_PPase_superfam"/>
</dbReference>
<evidence type="ECO:0000313" key="2">
    <source>
        <dbReference type="Proteomes" id="UP000516148"/>
    </source>
</evidence>
<sequence length="179" mass="19633">MKTLTLLRHAKSGWDDPVARDFDRPLNSKGKRAAAMVGRHMKSLGLTFDHVVASPAVRVAETLDEVAVGYGEALAPAWDRRIYLASAVTLLDVIHDLPEMADHVLFAGHNPGLEDLVLMLVPDTLAEPLRDDVEQKYPTATIAELRFESGTWSDVAAGTARLTRFIRPRDLDPALGPDD</sequence>
<dbReference type="AlphaFoldDB" id="A0A7H0LH84"/>
<dbReference type="EMBL" id="CP061038">
    <property type="protein sequence ID" value="QNQ09037.1"/>
    <property type="molecule type" value="Genomic_DNA"/>
</dbReference>
<keyword evidence="2" id="KW-1185">Reference proteome</keyword>
<evidence type="ECO:0000313" key="1">
    <source>
        <dbReference type="EMBL" id="QNQ09037.1"/>
    </source>
</evidence>
<organism evidence="1 2">
    <name type="scientific">Sphingomonas alpina</name>
    <dbReference type="NCBI Taxonomy" id="653931"/>
    <lineage>
        <taxon>Bacteria</taxon>
        <taxon>Pseudomonadati</taxon>
        <taxon>Pseudomonadota</taxon>
        <taxon>Alphaproteobacteria</taxon>
        <taxon>Sphingomonadales</taxon>
        <taxon>Sphingomonadaceae</taxon>
        <taxon>Sphingomonas</taxon>
    </lineage>
</organism>
<dbReference type="SUPFAM" id="SSF53254">
    <property type="entry name" value="Phosphoglycerate mutase-like"/>
    <property type="match status" value="1"/>
</dbReference>
<gene>
    <name evidence="1" type="ORF">H3Z74_20460</name>
</gene>
<dbReference type="PANTHER" id="PTHR47623">
    <property type="entry name" value="OS09G0287300 PROTEIN"/>
    <property type="match status" value="1"/>
</dbReference>
<dbReference type="RefSeq" id="WP_187761362.1">
    <property type="nucleotide sequence ID" value="NZ_CP061038.1"/>
</dbReference>
<accession>A0A7H0LH84</accession>
<dbReference type="Proteomes" id="UP000516148">
    <property type="component" value="Chromosome"/>
</dbReference>
<dbReference type="Gene3D" id="3.40.50.1240">
    <property type="entry name" value="Phosphoglycerate mutase-like"/>
    <property type="match status" value="1"/>
</dbReference>
<dbReference type="InterPro" id="IPR013078">
    <property type="entry name" value="His_Pase_superF_clade-1"/>
</dbReference>
<reference evidence="1 2" key="1">
    <citation type="submission" date="2020-09" db="EMBL/GenBank/DDBJ databases">
        <title>Sphingomonas sp., a new species isolated from pork steak.</title>
        <authorList>
            <person name="Heidler von Heilborn D."/>
        </authorList>
    </citation>
    <scope>NUCLEOTIDE SEQUENCE [LARGE SCALE GENOMIC DNA]</scope>
    <source>
        <strain evidence="2">S8-3T</strain>
    </source>
</reference>
<dbReference type="PANTHER" id="PTHR47623:SF1">
    <property type="entry name" value="OS09G0287300 PROTEIN"/>
    <property type="match status" value="1"/>
</dbReference>
<proteinExistence type="predicted"/>
<dbReference type="CDD" id="cd07067">
    <property type="entry name" value="HP_PGM_like"/>
    <property type="match status" value="1"/>
</dbReference>
<protein>
    <submittedName>
        <fullName evidence="1">Histidine phosphatase family protein</fullName>
    </submittedName>
</protein>
<dbReference type="Pfam" id="PF00300">
    <property type="entry name" value="His_Phos_1"/>
    <property type="match status" value="1"/>
</dbReference>
<name>A0A7H0LH84_9SPHN</name>
<dbReference type="KEGG" id="spap:H3Z74_20460"/>